<dbReference type="Proteomes" id="UP001497535">
    <property type="component" value="Unassembled WGS sequence"/>
</dbReference>
<proteinExistence type="predicted"/>
<evidence type="ECO:0000313" key="1">
    <source>
        <dbReference type="EMBL" id="CAK5088901.1"/>
    </source>
</evidence>
<keyword evidence="2" id="KW-1185">Reference proteome</keyword>
<sequence length="177" mass="19964">MNITEEETTTSLIINSISSFPPTFPPTFSTQQNNFTSLIKTTFNFQQKRDVSFHFSLIFGSLIGGVTIVGLTANILVVIAILSDRKMRKSPMNLLLLNLAIADLLYLLAFTPFWLSMSVYGDGGWHFSDMFCPIARFFGNIFLVISILTYLAICIERYVAIVHPIGIFLRYKKPSSF</sequence>
<accession>A0ACB1AD07</accession>
<gene>
    <name evidence="1" type="ORF">MENTE1834_LOCUS36593</name>
</gene>
<name>A0ACB1AD07_MELEN</name>
<reference evidence="1" key="1">
    <citation type="submission" date="2023-11" db="EMBL/GenBank/DDBJ databases">
        <authorList>
            <person name="Poullet M."/>
        </authorList>
    </citation>
    <scope>NUCLEOTIDE SEQUENCE</scope>
    <source>
        <strain evidence="1">E1834</strain>
    </source>
</reference>
<dbReference type="EMBL" id="CAVMJV010000075">
    <property type="protein sequence ID" value="CAK5088901.1"/>
    <property type="molecule type" value="Genomic_DNA"/>
</dbReference>
<organism evidence="1 2">
    <name type="scientific">Meloidogyne enterolobii</name>
    <name type="common">Root-knot nematode worm</name>
    <name type="synonym">Meloidogyne mayaguensis</name>
    <dbReference type="NCBI Taxonomy" id="390850"/>
    <lineage>
        <taxon>Eukaryota</taxon>
        <taxon>Metazoa</taxon>
        <taxon>Ecdysozoa</taxon>
        <taxon>Nematoda</taxon>
        <taxon>Chromadorea</taxon>
        <taxon>Rhabditida</taxon>
        <taxon>Tylenchina</taxon>
        <taxon>Tylenchomorpha</taxon>
        <taxon>Tylenchoidea</taxon>
        <taxon>Meloidogynidae</taxon>
        <taxon>Meloidogyninae</taxon>
        <taxon>Meloidogyne</taxon>
    </lineage>
</organism>
<evidence type="ECO:0000313" key="2">
    <source>
        <dbReference type="Proteomes" id="UP001497535"/>
    </source>
</evidence>
<protein>
    <submittedName>
        <fullName evidence="1">Uncharacterized protein</fullName>
    </submittedName>
</protein>
<comment type="caution">
    <text evidence="1">The sequence shown here is derived from an EMBL/GenBank/DDBJ whole genome shotgun (WGS) entry which is preliminary data.</text>
</comment>